<evidence type="ECO:0000313" key="3">
    <source>
        <dbReference type="Proteomes" id="UP000799436"/>
    </source>
</evidence>
<name>A0A6G1L3S2_9PEZI</name>
<evidence type="ECO:0000313" key="2">
    <source>
        <dbReference type="EMBL" id="KAF2767517.1"/>
    </source>
</evidence>
<accession>A0A6G1L3S2</accession>
<feature type="region of interest" description="Disordered" evidence="1">
    <location>
        <begin position="110"/>
        <end position="154"/>
    </location>
</feature>
<dbReference type="AlphaFoldDB" id="A0A6G1L3S2"/>
<feature type="region of interest" description="Disordered" evidence="1">
    <location>
        <begin position="172"/>
        <end position="202"/>
    </location>
</feature>
<evidence type="ECO:0000256" key="1">
    <source>
        <dbReference type="SAM" id="MobiDB-lite"/>
    </source>
</evidence>
<feature type="compositionally biased region" description="Polar residues" evidence="1">
    <location>
        <begin position="186"/>
        <end position="195"/>
    </location>
</feature>
<reference evidence="2" key="1">
    <citation type="journal article" date="2020" name="Stud. Mycol.">
        <title>101 Dothideomycetes genomes: a test case for predicting lifestyles and emergence of pathogens.</title>
        <authorList>
            <person name="Haridas S."/>
            <person name="Albert R."/>
            <person name="Binder M."/>
            <person name="Bloem J."/>
            <person name="Labutti K."/>
            <person name="Salamov A."/>
            <person name="Andreopoulos B."/>
            <person name="Baker S."/>
            <person name="Barry K."/>
            <person name="Bills G."/>
            <person name="Bluhm B."/>
            <person name="Cannon C."/>
            <person name="Castanera R."/>
            <person name="Culley D."/>
            <person name="Daum C."/>
            <person name="Ezra D."/>
            <person name="Gonzalez J."/>
            <person name="Henrissat B."/>
            <person name="Kuo A."/>
            <person name="Liang C."/>
            <person name="Lipzen A."/>
            <person name="Lutzoni F."/>
            <person name="Magnuson J."/>
            <person name="Mondo S."/>
            <person name="Nolan M."/>
            <person name="Ohm R."/>
            <person name="Pangilinan J."/>
            <person name="Park H.-J."/>
            <person name="Ramirez L."/>
            <person name="Alfaro M."/>
            <person name="Sun H."/>
            <person name="Tritt A."/>
            <person name="Yoshinaga Y."/>
            <person name="Zwiers L.-H."/>
            <person name="Turgeon B."/>
            <person name="Goodwin S."/>
            <person name="Spatafora J."/>
            <person name="Crous P."/>
            <person name="Grigoriev I."/>
        </authorList>
    </citation>
    <scope>NUCLEOTIDE SEQUENCE</scope>
    <source>
        <strain evidence="2">CBS 116005</strain>
    </source>
</reference>
<protein>
    <submittedName>
        <fullName evidence="2">Uncharacterized protein</fullName>
    </submittedName>
</protein>
<gene>
    <name evidence="2" type="ORF">EJ03DRAFT_147049</name>
</gene>
<proteinExistence type="predicted"/>
<dbReference type="EMBL" id="ML995855">
    <property type="protein sequence ID" value="KAF2767517.1"/>
    <property type="molecule type" value="Genomic_DNA"/>
</dbReference>
<dbReference type="Proteomes" id="UP000799436">
    <property type="component" value="Unassembled WGS sequence"/>
</dbReference>
<keyword evidence="3" id="KW-1185">Reference proteome</keyword>
<sequence length="269" mass="30461">MFSQARICDFASAARPWQQRQHGNLYYQWQPRHSPFHDHFSTAPPGNYHLQQRQVLLARRQAYTQRQYSPSAVPVPHFATPWGSSRRYPYARHNIHRKRQHDLKMRSYMPPALLPAKPPASTTQHKDVSIPPPASNSQQSQPSGPPPGYAQISQSNDPRIRKAHHDRLVEKQSLPTSESHPKSPSHHVSNATNAKAHSDRATRRAIGRALGKGDPSVYFPGWQAGFGWHDDGVKGGCRACGRMMQTMQRRYGVRDLGAVAKVHERMLGR</sequence>
<organism evidence="2 3">
    <name type="scientific">Teratosphaeria nubilosa</name>
    <dbReference type="NCBI Taxonomy" id="161662"/>
    <lineage>
        <taxon>Eukaryota</taxon>
        <taxon>Fungi</taxon>
        <taxon>Dikarya</taxon>
        <taxon>Ascomycota</taxon>
        <taxon>Pezizomycotina</taxon>
        <taxon>Dothideomycetes</taxon>
        <taxon>Dothideomycetidae</taxon>
        <taxon>Mycosphaerellales</taxon>
        <taxon>Teratosphaeriaceae</taxon>
        <taxon>Teratosphaeria</taxon>
    </lineage>
</organism>